<organism evidence="1">
    <name type="scientific">marine metagenome</name>
    <dbReference type="NCBI Taxonomy" id="408172"/>
    <lineage>
        <taxon>unclassified sequences</taxon>
        <taxon>metagenomes</taxon>
        <taxon>ecological metagenomes</taxon>
    </lineage>
</organism>
<protein>
    <submittedName>
        <fullName evidence="1">Uncharacterized protein</fullName>
    </submittedName>
</protein>
<proteinExistence type="predicted"/>
<sequence>VLQPTSTPTVPANKIRYGRKVLNHVHKQPRRFLPSGLPQGLFPELTRHRNQYNYLWHPVK</sequence>
<feature type="non-terminal residue" evidence="1">
    <location>
        <position position="1"/>
    </location>
</feature>
<dbReference type="EMBL" id="UINC01009199">
    <property type="protein sequence ID" value="SVA41279.1"/>
    <property type="molecule type" value="Genomic_DNA"/>
</dbReference>
<gene>
    <name evidence="1" type="ORF">METZ01_LOCUS94133</name>
</gene>
<name>A0A381VLS6_9ZZZZ</name>
<dbReference type="AlphaFoldDB" id="A0A381VLS6"/>
<reference evidence="1" key="1">
    <citation type="submission" date="2018-05" db="EMBL/GenBank/DDBJ databases">
        <authorList>
            <person name="Lanie J.A."/>
            <person name="Ng W.-L."/>
            <person name="Kazmierczak K.M."/>
            <person name="Andrzejewski T.M."/>
            <person name="Davidsen T.M."/>
            <person name="Wayne K.J."/>
            <person name="Tettelin H."/>
            <person name="Glass J.I."/>
            <person name="Rusch D."/>
            <person name="Podicherti R."/>
            <person name="Tsui H.-C.T."/>
            <person name="Winkler M.E."/>
        </authorList>
    </citation>
    <scope>NUCLEOTIDE SEQUENCE</scope>
</reference>
<accession>A0A381VLS6</accession>
<evidence type="ECO:0000313" key="1">
    <source>
        <dbReference type="EMBL" id="SVA41279.1"/>
    </source>
</evidence>